<evidence type="ECO:0000313" key="3">
    <source>
        <dbReference type="Proteomes" id="UP001159363"/>
    </source>
</evidence>
<gene>
    <name evidence="2" type="ORF">PR048_015077</name>
</gene>
<feature type="domain" description="MADF" evidence="1">
    <location>
        <begin position="40"/>
        <end position="81"/>
    </location>
</feature>
<evidence type="ECO:0000313" key="2">
    <source>
        <dbReference type="EMBL" id="KAJ8883237.1"/>
    </source>
</evidence>
<dbReference type="InterPro" id="IPR006578">
    <property type="entry name" value="MADF-dom"/>
</dbReference>
<protein>
    <recommendedName>
        <fullName evidence="1">MADF domain-containing protein</fullName>
    </recommendedName>
</protein>
<dbReference type="EMBL" id="JARBHB010000005">
    <property type="protein sequence ID" value="KAJ8883237.1"/>
    <property type="molecule type" value="Genomic_DNA"/>
</dbReference>
<reference evidence="2 3" key="1">
    <citation type="submission" date="2023-02" db="EMBL/GenBank/DDBJ databases">
        <title>LHISI_Scaffold_Assembly.</title>
        <authorList>
            <person name="Stuart O.P."/>
            <person name="Cleave R."/>
            <person name="Magrath M.J.L."/>
            <person name="Mikheyev A.S."/>
        </authorList>
    </citation>
    <scope>NUCLEOTIDE SEQUENCE [LARGE SCALE GENOMIC DNA]</scope>
    <source>
        <strain evidence="2">Daus_M_001</strain>
        <tissue evidence="2">Leg muscle</tissue>
    </source>
</reference>
<sequence length="89" mass="10363">MPHLEPSPVGFLREHKEIWRASVDRFSACSSSARTRRAWSILWNLMDGDYYRKPRKQDAWREIAAKIGVADEECKKKMVSLLISQKGEI</sequence>
<dbReference type="Proteomes" id="UP001159363">
    <property type="component" value="Chromosome 4"/>
</dbReference>
<evidence type="ECO:0000259" key="1">
    <source>
        <dbReference type="Pfam" id="PF10545"/>
    </source>
</evidence>
<comment type="caution">
    <text evidence="2">The sequence shown here is derived from an EMBL/GenBank/DDBJ whole genome shotgun (WGS) entry which is preliminary data.</text>
</comment>
<name>A0ABQ9HG72_9NEOP</name>
<accession>A0ABQ9HG72</accession>
<keyword evidence="3" id="KW-1185">Reference proteome</keyword>
<proteinExistence type="predicted"/>
<dbReference type="Pfam" id="PF10545">
    <property type="entry name" value="MADF_DNA_bdg"/>
    <property type="match status" value="1"/>
</dbReference>
<organism evidence="2 3">
    <name type="scientific">Dryococelus australis</name>
    <dbReference type="NCBI Taxonomy" id="614101"/>
    <lineage>
        <taxon>Eukaryota</taxon>
        <taxon>Metazoa</taxon>
        <taxon>Ecdysozoa</taxon>
        <taxon>Arthropoda</taxon>
        <taxon>Hexapoda</taxon>
        <taxon>Insecta</taxon>
        <taxon>Pterygota</taxon>
        <taxon>Neoptera</taxon>
        <taxon>Polyneoptera</taxon>
        <taxon>Phasmatodea</taxon>
        <taxon>Verophasmatodea</taxon>
        <taxon>Anareolatae</taxon>
        <taxon>Phasmatidae</taxon>
        <taxon>Eurycanthinae</taxon>
        <taxon>Dryococelus</taxon>
    </lineage>
</organism>